<dbReference type="Proteomes" id="UP000006055">
    <property type="component" value="Chromosome"/>
</dbReference>
<dbReference type="AlphaFoldDB" id="I4C4K2"/>
<evidence type="ECO:0000313" key="1">
    <source>
        <dbReference type="EMBL" id="AFM24493.1"/>
    </source>
</evidence>
<reference evidence="2" key="1">
    <citation type="submission" date="2012-06" db="EMBL/GenBank/DDBJ databases">
        <title>Complete sequence of chromosome of Desulfomonile tiedjei DSM 6799.</title>
        <authorList>
            <person name="Lucas S."/>
            <person name="Copeland A."/>
            <person name="Lapidus A."/>
            <person name="Glavina del Rio T."/>
            <person name="Dalin E."/>
            <person name="Tice H."/>
            <person name="Bruce D."/>
            <person name="Goodwin L."/>
            <person name="Pitluck S."/>
            <person name="Peters L."/>
            <person name="Ovchinnikova G."/>
            <person name="Zeytun A."/>
            <person name="Lu M."/>
            <person name="Kyrpides N."/>
            <person name="Mavromatis K."/>
            <person name="Ivanova N."/>
            <person name="Brettin T."/>
            <person name="Detter J.C."/>
            <person name="Han C."/>
            <person name="Larimer F."/>
            <person name="Land M."/>
            <person name="Hauser L."/>
            <person name="Markowitz V."/>
            <person name="Cheng J.-F."/>
            <person name="Hugenholtz P."/>
            <person name="Woyke T."/>
            <person name="Wu D."/>
            <person name="Spring S."/>
            <person name="Schroeder M."/>
            <person name="Brambilla E."/>
            <person name="Klenk H.-P."/>
            <person name="Eisen J.A."/>
        </authorList>
    </citation>
    <scope>NUCLEOTIDE SEQUENCE [LARGE SCALE GENOMIC DNA]</scope>
    <source>
        <strain evidence="2">ATCC 49306 / DSM 6799 / DCB-1</strain>
    </source>
</reference>
<protein>
    <submittedName>
        <fullName evidence="1">Uncharacterized protein</fullName>
    </submittedName>
</protein>
<gene>
    <name evidence="1" type="ordered locus">Desti_1784</name>
</gene>
<organism evidence="1 2">
    <name type="scientific">Desulfomonile tiedjei (strain ATCC 49306 / DSM 6799 / DCB-1)</name>
    <dbReference type="NCBI Taxonomy" id="706587"/>
    <lineage>
        <taxon>Bacteria</taxon>
        <taxon>Pseudomonadati</taxon>
        <taxon>Thermodesulfobacteriota</taxon>
        <taxon>Desulfomonilia</taxon>
        <taxon>Desulfomonilales</taxon>
        <taxon>Desulfomonilaceae</taxon>
        <taxon>Desulfomonile</taxon>
    </lineage>
</organism>
<accession>I4C4K2</accession>
<evidence type="ECO:0000313" key="2">
    <source>
        <dbReference type="Proteomes" id="UP000006055"/>
    </source>
</evidence>
<name>I4C4K2_DESTA</name>
<dbReference type="KEGG" id="dti:Desti_1784"/>
<dbReference type="HOGENOM" id="CLU_3215414_0_0_7"/>
<sequence length="44" mass="5056">MMLICAYPGAQQYTKGAPVRFQEAVSKVEIYPRSWHEVLMVLLT</sequence>
<proteinExistence type="predicted"/>
<dbReference type="EMBL" id="CP003360">
    <property type="protein sequence ID" value="AFM24493.1"/>
    <property type="molecule type" value="Genomic_DNA"/>
</dbReference>
<keyword evidence="2" id="KW-1185">Reference proteome</keyword>